<dbReference type="GO" id="GO:0005634">
    <property type="term" value="C:nucleus"/>
    <property type="evidence" value="ECO:0007669"/>
    <property type="project" value="UniProtKB-SubCell"/>
</dbReference>
<dbReference type="SMART" id="SM00353">
    <property type="entry name" value="HLH"/>
    <property type="match status" value="1"/>
</dbReference>
<accession>A0AAE0CVH8</accession>
<protein>
    <recommendedName>
        <fullName evidence="6">Transcription factor</fullName>
        <shortName evidence="6">bHLH transcription factor</shortName>
    </recommendedName>
    <alternativeName>
        <fullName evidence="6">Basic helix-loop-helix protein</fullName>
    </alternativeName>
</protein>
<evidence type="ECO:0000313" key="11">
    <source>
        <dbReference type="Proteomes" id="UP001280121"/>
    </source>
</evidence>
<comment type="caution">
    <text evidence="10">The sequence shown here is derived from an EMBL/GenBank/DDBJ whole genome shotgun (WGS) entry which is preliminary data.</text>
</comment>
<dbReference type="Proteomes" id="UP001280121">
    <property type="component" value="Unassembled WGS sequence"/>
</dbReference>
<dbReference type="GO" id="GO:0046983">
    <property type="term" value="F:protein dimerization activity"/>
    <property type="evidence" value="ECO:0007669"/>
    <property type="project" value="InterPro"/>
</dbReference>
<evidence type="ECO:0000256" key="8">
    <source>
        <dbReference type="SAM" id="MobiDB-lite"/>
    </source>
</evidence>
<dbReference type="Pfam" id="PF14215">
    <property type="entry name" value="bHLH-MYC_N"/>
    <property type="match status" value="1"/>
</dbReference>
<dbReference type="PROSITE" id="PS50888">
    <property type="entry name" value="BHLH"/>
    <property type="match status" value="1"/>
</dbReference>
<dbReference type="SUPFAM" id="SSF47459">
    <property type="entry name" value="HLH, helix-loop-helix DNA-binding domain"/>
    <property type="match status" value="1"/>
</dbReference>
<evidence type="ECO:0000256" key="7">
    <source>
        <dbReference type="SAM" id="Coils"/>
    </source>
</evidence>
<proteinExistence type="predicted"/>
<dbReference type="Gene3D" id="4.10.280.10">
    <property type="entry name" value="Helix-loop-helix DNA-binding domain"/>
    <property type="match status" value="1"/>
</dbReference>
<dbReference type="InterPro" id="IPR036638">
    <property type="entry name" value="HLH_DNA-bd_sf"/>
</dbReference>
<dbReference type="InterPro" id="IPR011598">
    <property type="entry name" value="bHLH_dom"/>
</dbReference>
<evidence type="ECO:0000256" key="2">
    <source>
        <dbReference type="ARBA" id="ARBA00023015"/>
    </source>
</evidence>
<evidence type="ECO:0000256" key="3">
    <source>
        <dbReference type="ARBA" id="ARBA00023125"/>
    </source>
</evidence>
<dbReference type="PANTHER" id="PTHR11514">
    <property type="entry name" value="MYC"/>
    <property type="match status" value="1"/>
</dbReference>
<name>A0AAE0CVH8_9ROSI</name>
<sequence length="512" mass="57874">MEEIMSSSSSPLFPVPFSPSATATTTTSLQHRLQSIVQSRPDWWVYSIYWQPSKDVNGRLVLSWSDGHFRGKERISPSATSSNNKQLCHQQQQPKFGFDLERKKVVATSRDHFQVHFNDDEMDLERMVNWGGDVTDCAWYYTESMSRSFAIGDGGVLGRCFSSGEFVWLSGGDELQFYKCERVKEARTHGIQTLVCISTSCGVVELGSSDLIKQDWSTVQLAKSLFGPDTSFSSTTTVMLSKQPNPNLGQQVQIPTRSNNDVPLLDMMFSLDHDHQEKKQESEVIKREFTGLGRWSSESSPSDSEANFASVANYTDHNVRSSRKRGRTAGGIEKETPLNHVEAERQRRERLNHRFYALRSVVPNVSKMDKASLLADAVTYIKELKDRIEEMENRLALQDQPSKQTAAVYQITSSSSRARPFVSSHHHHHSVKAIDVDVKIVGSEAMVRVQCPDINYPAAKLMDALRDLEFQVHHASVSTVREIMLQDIVVRVPEGFISEEVMRSAIYQLMQN</sequence>
<dbReference type="GO" id="GO:0000976">
    <property type="term" value="F:transcription cis-regulatory region binding"/>
    <property type="evidence" value="ECO:0007669"/>
    <property type="project" value="TreeGrafter"/>
</dbReference>
<keyword evidence="5 6" id="KW-0539">Nucleus</keyword>
<gene>
    <name evidence="10" type="ORF">Ddye_002967</name>
</gene>
<feature type="compositionally biased region" description="Basic and acidic residues" evidence="8">
    <location>
        <begin position="332"/>
        <end position="345"/>
    </location>
</feature>
<feature type="region of interest" description="Disordered" evidence="8">
    <location>
        <begin position="317"/>
        <end position="345"/>
    </location>
</feature>
<keyword evidence="7" id="KW-0175">Coiled coil</keyword>
<evidence type="ECO:0000256" key="1">
    <source>
        <dbReference type="ARBA" id="ARBA00004123"/>
    </source>
</evidence>
<dbReference type="Pfam" id="PF00010">
    <property type="entry name" value="HLH"/>
    <property type="match status" value="1"/>
</dbReference>
<evidence type="ECO:0000256" key="4">
    <source>
        <dbReference type="ARBA" id="ARBA00023163"/>
    </source>
</evidence>
<evidence type="ECO:0000256" key="5">
    <source>
        <dbReference type="ARBA" id="ARBA00023242"/>
    </source>
</evidence>
<dbReference type="PANTHER" id="PTHR11514:SF115">
    <property type="entry name" value="TRANSCRIPTION FACTOR"/>
    <property type="match status" value="1"/>
</dbReference>
<reference evidence="10" key="1">
    <citation type="journal article" date="2023" name="Plant J.">
        <title>Genome sequences and population genomics provide insights into the demographic history, inbreeding, and mutation load of two 'living fossil' tree species of Dipteronia.</title>
        <authorList>
            <person name="Feng Y."/>
            <person name="Comes H.P."/>
            <person name="Chen J."/>
            <person name="Zhu S."/>
            <person name="Lu R."/>
            <person name="Zhang X."/>
            <person name="Li P."/>
            <person name="Qiu J."/>
            <person name="Olsen K.M."/>
            <person name="Qiu Y."/>
        </authorList>
    </citation>
    <scope>NUCLEOTIDE SEQUENCE</scope>
    <source>
        <strain evidence="10">KIB01</strain>
    </source>
</reference>
<dbReference type="EMBL" id="JANJYI010000001">
    <property type="protein sequence ID" value="KAK2664393.1"/>
    <property type="molecule type" value="Genomic_DNA"/>
</dbReference>
<organism evidence="10 11">
    <name type="scientific">Dipteronia dyeriana</name>
    <dbReference type="NCBI Taxonomy" id="168575"/>
    <lineage>
        <taxon>Eukaryota</taxon>
        <taxon>Viridiplantae</taxon>
        <taxon>Streptophyta</taxon>
        <taxon>Embryophyta</taxon>
        <taxon>Tracheophyta</taxon>
        <taxon>Spermatophyta</taxon>
        <taxon>Magnoliopsida</taxon>
        <taxon>eudicotyledons</taxon>
        <taxon>Gunneridae</taxon>
        <taxon>Pentapetalae</taxon>
        <taxon>rosids</taxon>
        <taxon>malvids</taxon>
        <taxon>Sapindales</taxon>
        <taxon>Sapindaceae</taxon>
        <taxon>Hippocastanoideae</taxon>
        <taxon>Acereae</taxon>
        <taxon>Dipteronia</taxon>
    </lineage>
</organism>
<evidence type="ECO:0000313" key="10">
    <source>
        <dbReference type="EMBL" id="KAK2664393.1"/>
    </source>
</evidence>
<evidence type="ECO:0000259" key="9">
    <source>
        <dbReference type="PROSITE" id="PS50888"/>
    </source>
</evidence>
<comment type="subcellular location">
    <subcellularLocation>
        <location evidence="1 6">Nucleus</location>
    </subcellularLocation>
</comment>
<dbReference type="GO" id="GO:0003700">
    <property type="term" value="F:DNA-binding transcription factor activity"/>
    <property type="evidence" value="ECO:0007669"/>
    <property type="project" value="InterPro"/>
</dbReference>
<keyword evidence="11" id="KW-1185">Reference proteome</keyword>
<keyword evidence="4 6" id="KW-0804">Transcription</keyword>
<dbReference type="InterPro" id="IPR045084">
    <property type="entry name" value="AIB/MYC-like"/>
</dbReference>
<dbReference type="Pfam" id="PF22754">
    <property type="entry name" value="bHLH-TF_ACT-like_plant"/>
    <property type="match status" value="1"/>
</dbReference>
<evidence type="ECO:0000256" key="6">
    <source>
        <dbReference type="RuleBase" id="RU369104"/>
    </source>
</evidence>
<keyword evidence="2 6" id="KW-0805">Transcription regulation</keyword>
<dbReference type="InterPro" id="IPR025610">
    <property type="entry name" value="MYC/MYB_N"/>
</dbReference>
<keyword evidence="3" id="KW-0238">DNA-binding</keyword>
<feature type="domain" description="BHLH" evidence="9">
    <location>
        <begin position="335"/>
        <end position="384"/>
    </location>
</feature>
<dbReference type="InterPro" id="IPR054502">
    <property type="entry name" value="bHLH-TF_ACT-like_plant"/>
</dbReference>
<feature type="coiled-coil region" evidence="7">
    <location>
        <begin position="374"/>
        <end position="401"/>
    </location>
</feature>
<dbReference type="AlphaFoldDB" id="A0AAE0CVH8"/>